<sequence>MLKLHNKRDYYMTNLPQIQPHDTLIQAVNARELHAFLQNKDHFATWIKDRIAQYDFQENQDFVTFSENSEKGRPRLEYAITLDMAKELSMVERNEQGKMARRYFIECERVARQVMTAPMPVRPTTPTLSKADFAILQTVVRDLSAQMAYPKASELAIWARLRAVCDVSSIHNIRYGDIWTVQGELSRIGRILRPYADFRKSTEKTLIKRICLGDHNAVWEAIKVMDDTADGFSLLADDRVFCALERLALGVGYE</sequence>
<dbReference type="RefSeq" id="WP_228707260.1">
    <property type="nucleotide sequence ID" value="NZ_UGQC01000001.1"/>
</dbReference>
<dbReference type="GeneID" id="302269105"/>
<feature type="domain" description="AntA/AntB antirepressor" evidence="1">
    <location>
        <begin position="28"/>
        <end position="94"/>
    </location>
</feature>
<dbReference type="InterPro" id="IPR013557">
    <property type="entry name" value="AntA/B_antirep"/>
</dbReference>
<dbReference type="PANTHER" id="PTHR36180:SF1">
    <property type="entry name" value="ANTA_ANTB ANTIREPRESSOR DOMAIN-CONTAINING PROTEIN"/>
    <property type="match status" value="1"/>
</dbReference>
<dbReference type="PANTHER" id="PTHR36180">
    <property type="entry name" value="DNA-BINDING PROTEIN-RELATED-RELATED"/>
    <property type="match status" value="1"/>
</dbReference>
<dbReference type="Proteomes" id="UP000254107">
    <property type="component" value="Unassembled WGS sequence"/>
</dbReference>
<evidence type="ECO:0000313" key="2">
    <source>
        <dbReference type="EMBL" id="STY99073.1"/>
    </source>
</evidence>
<evidence type="ECO:0000313" key="3">
    <source>
        <dbReference type="Proteomes" id="UP000254107"/>
    </source>
</evidence>
<dbReference type="Pfam" id="PF08346">
    <property type="entry name" value="AntA"/>
    <property type="match status" value="1"/>
</dbReference>
<dbReference type="AlphaFoldDB" id="A0A378QIC6"/>
<name>A0A378QIC6_MORLA</name>
<keyword evidence="3" id="KW-1185">Reference proteome</keyword>
<protein>
    <submittedName>
        <fullName evidence="2">Phage anti-repressor protein</fullName>
    </submittedName>
</protein>
<gene>
    <name evidence="2" type="ORF">NCTC7911_00441</name>
</gene>
<evidence type="ECO:0000259" key="1">
    <source>
        <dbReference type="Pfam" id="PF08346"/>
    </source>
</evidence>
<dbReference type="EMBL" id="UGQC01000001">
    <property type="protein sequence ID" value="STY99073.1"/>
    <property type="molecule type" value="Genomic_DNA"/>
</dbReference>
<reference evidence="2 3" key="1">
    <citation type="submission" date="2018-06" db="EMBL/GenBank/DDBJ databases">
        <authorList>
            <consortium name="Pathogen Informatics"/>
            <person name="Doyle S."/>
        </authorList>
    </citation>
    <scope>NUCLEOTIDE SEQUENCE [LARGE SCALE GENOMIC DNA]</scope>
    <source>
        <strain evidence="2 3">NCTC7911</strain>
    </source>
</reference>
<organism evidence="2 3">
    <name type="scientific">Moraxella lacunata</name>
    <dbReference type="NCBI Taxonomy" id="477"/>
    <lineage>
        <taxon>Bacteria</taxon>
        <taxon>Pseudomonadati</taxon>
        <taxon>Pseudomonadota</taxon>
        <taxon>Gammaproteobacteria</taxon>
        <taxon>Moraxellales</taxon>
        <taxon>Moraxellaceae</taxon>
        <taxon>Moraxella</taxon>
    </lineage>
</organism>
<proteinExistence type="predicted"/>
<accession>A0A378QIC6</accession>